<evidence type="ECO:0000313" key="2">
    <source>
        <dbReference type="Proteomes" id="UP000190648"/>
    </source>
</evidence>
<dbReference type="Proteomes" id="UP000190648">
    <property type="component" value="Unassembled WGS sequence"/>
</dbReference>
<organism evidence="1 2">
    <name type="scientific">Patagioenas fasciata monilis</name>
    <dbReference type="NCBI Taxonomy" id="372326"/>
    <lineage>
        <taxon>Eukaryota</taxon>
        <taxon>Metazoa</taxon>
        <taxon>Chordata</taxon>
        <taxon>Craniata</taxon>
        <taxon>Vertebrata</taxon>
        <taxon>Euteleostomi</taxon>
        <taxon>Archelosauria</taxon>
        <taxon>Archosauria</taxon>
        <taxon>Dinosauria</taxon>
        <taxon>Saurischia</taxon>
        <taxon>Theropoda</taxon>
        <taxon>Coelurosauria</taxon>
        <taxon>Aves</taxon>
        <taxon>Neognathae</taxon>
        <taxon>Neoaves</taxon>
        <taxon>Columbimorphae</taxon>
        <taxon>Columbiformes</taxon>
        <taxon>Columbidae</taxon>
        <taxon>Patagioenas</taxon>
    </lineage>
</organism>
<keyword evidence="2" id="KW-1185">Reference proteome</keyword>
<comment type="caution">
    <text evidence="1">The sequence shown here is derived from an EMBL/GenBank/DDBJ whole genome shotgun (WGS) entry which is preliminary data.</text>
</comment>
<protein>
    <submittedName>
        <fullName evidence="1">Uncharacterized protein</fullName>
    </submittedName>
</protein>
<dbReference type="EMBL" id="LSYS01005191">
    <property type="protein sequence ID" value="OPJ78195.1"/>
    <property type="molecule type" value="Genomic_DNA"/>
</dbReference>
<reference evidence="1 2" key="1">
    <citation type="submission" date="2016-02" db="EMBL/GenBank/DDBJ databases">
        <title>Band-tailed pigeon sequencing and assembly.</title>
        <authorList>
            <person name="Soares A.E."/>
            <person name="Novak B.J."/>
            <person name="Rice E.S."/>
            <person name="O'Connell B."/>
            <person name="Chang D."/>
            <person name="Weber S."/>
            <person name="Shapiro B."/>
        </authorList>
    </citation>
    <scope>NUCLEOTIDE SEQUENCE [LARGE SCALE GENOMIC DNA]</scope>
    <source>
        <strain evidence="1">BTP2013</strain>
        <tissue evidence="1">Blood</tissue>
    </source>
</reference>
<name>A0A1V4K1F6_PATFA</name>
<sequence length="117" mass="13471">MEYWNKWHKMKMQKDDSSQISDSALHPNVALTTVADRRLFGMDFQSDLLKLFISSCEPRLPSDEGETLVKNTGAERLRSPQLRAGVHPSWLKLSHKLNLASRPCCARRNECKHRVSH</sequence>
<proteinExistence type="predicted"/>
<accession>A0A1V4K1F6</accession>
<dbReference type="AlphaFoldDB" id="A0A1V4K1F6"/>
<evidence type="ECO:0000313" key="1">
    <source>
        <dbReference type="EMBL" id="OPJ78195.1"/>
    </source>
</evidence>
<gene>
    <name evidence="1" type="ORF">AV530_015168</name>
</gene>